<sequence length="89" mass="10816">MELSMDEFEEWLRERGYDLMMGEQNFRIYLNLGFSALLFYNSNLLFSFILDRIGFKTAEERVPDRIRFEIAKRLKRIEATRDKIEIELI</sequence>
<proteinExistence type="predicted"/>
<evidence type="ECO:0000313" key="2">
    <source>
        <dbReference type="EMBL" id="HET21861.1"/>
    </source>
</evidence>
<gene>
    <name evidence="2" type="ORF">ENN70_07360</name>
    <name evidence="3" type="ORF">ENW66_00555</name>
</gene>
<comment type="caution">
    <text evidence="2">The sequence shown here is derived from an EMBL/GenBank/DDBJ whole genome shotgun (WGS) entry which is preliminary data.</text>
</comment>
<evidence type="ECO:0000256" key="1">
    <source>
        <dbReference type="SAM" id="Phobius"/>
    </source>
</evidence>
<dbReference type="AlphaFoldDB" id="A0A7C2NC96"/>
<organism evidence="2">
    <name type="scientific">Archaeoglobus fulgidus</name>
    <dbReference type="NCBI Taxonomy" id="2234"/>
    <lineage>
        <taxon>Archaea</taxon>
        <taxon>Methanobacteriati</taxon>
        <taxon>Methanobacteriota</taxon>
        <taxon>Archaeoglobi</taxon>
        <taxon>Archaeoglobales</taxon>
        <taxon>Archaeoglobaceae</taxon>
        <taxon>Archaeoglobus</taxon>
    </lineage>
</organism>
<dbReference type="EMBL" id="DTLB01000001">
    <property type="protein sequence ID" value="HFW31434.1"/>
    <property type="molecule type" value="Genomic_DNA"/>
</dbReference>
<accession>A0A7C2NC96</accession>
<feature type="transmembrane region" description="Helical" evidence="1">
    <location>
        <begin position="28"/>
        <end position="50"/>
    </location>
</feature>
<name>A0A7C2NC96_ARCFL</name>
<keyword evidence="1" id="KW-0812">Transmembrane</keyword>
<evidence type="ECO:0000313" key="3">
    <source>
        <dbReference type="EMBL" id="HFW31434.1"/>
    </source>
</evidence>
<protein>
    <submittedName>
        <fullName evidence="2">Uncharacterized protein</fullName>
    </submittedName>
</protein>
<keyword evidence="1" id="KW-1133">Transmembrane helix</keyword>
<keyword evidence="1" id="KW-0472">Membrane</keyword>
<dbReference type="EMBL" id="DSCQ01000092">
    <property type="protein sequence ID" value="HET21861.1"/>
    <property type="molecule type" value="Genomic_DNA"/>
</dbReference>
<reference evidence="2" key="1">
    <citation type="journal article" date="2020" name="mSystems">
        <title>Genome- and Community-Level Interaction Insights into Carbon Utilization and Element Cycling Functions of Hydrothermarchaeota in Hydrothermal Sediment.</title>
        <authorList>
            <person name="Zhou Z."/>
            <person name="Liu Y."/>
            <person name="Xu W."/>
            <person name="Pan J."/>
            <person name="Luo Z.H."/>
            <person name="Li M."/>
        </authorList>
    </citation>
    <scope>NUCLEOTIDE SEQUENCE [LARGE SCALE GENOMIC DNA]</scope>
    <source>
        <strain evidence="2">SpSt-12</strain>
        <strain evidence="3">SpSt-87</strain>
    </source>
</reference>